<dbReference type="Pfam" id="PF22493">
    <property type="entry name" value="PUF_NOP9"/>
    <property type="match status" value="1"/>
</dbReference>
<dbReference type="PANTHER" id="PTHR13389:SF0">
    <property type="entry name" value="PUMILIO HOMOLOG 3"/>
    <property type="match status" value="1"/>
</dbReference>
<evidence type="ECO:0000256" key="3">
    <source>
        <dbReference type="ARBA" id="ARBA00022884"/>
    </source>
</evidence>
<accession>A0A5D2B743</accession>
<name>A0A5D2B743_GOSDA</name>
<dbReference type="InterPro" id="IPR001313">
    <property type="entry name" value="Pumilio_RNA-bd_rpt"/>
</dbReference>
<feature type="region of interest" description="Disordered" evidence="5">
    <location>
        <begin position="447"/>
        <end position="518"/>
    </location>
</feature>
<feature type="compositionally biased region" description="Basic and acidic residues" evidence="5">
    <location>
        <begin position="61"/>
        <end position="83"/>
    </location>
</feature>
<dbReference type="AlphaFoldDB" id="A0A5D2B743"/>
<dbReference type="InterPro" id="IPR011989">
    <property type="entry name" value="ARM-like"/>
</dbReference>
<evidence type="ECO:0000256" key="5">
    <source>
        <dbReference type="SAM" id="MobiDB-lite"/>
    </source>
</evidence>
<dbReference type="InterPro" id="IPR033133">
    <property type="entry name" value="PUM-HD"/>
</dbReference>
<evidence type="ECO:0000313" key="8">
    <source>
        <dbReference type="Proteomes" id="UP000323506"/>
    </source>
</evidence>
<gene>
    <name evidence="7" type="ORF">ES288_D09G086000v1</name>
</gene>
<dbReference type="GO" id="GO:0003729">
    <property type="term" value="F:mRNA binding"/>
    <property type="evidence" value="ECO:0007669"/>
    <property type="project" value="TreeGrafter"/>
</dbReference>
<sequence>MAAKNQQTQKPNKRKQFSSTKTDKDGSKSKKPKLLSSTPSSANPSNKLLKKPFNSSKPKREHPTHSKFKKSESGNDNKELTKRERRIQAKELAEARKKKRKPHYTLEQELASLWEKMRRRNIAKEDRSKLITEALQKMKGKIPETAGSHVSSRVLQTCVKYCSQIERDAVFSELQPHLLTLSCNAYAVHLVKKMFDAASKKQLAGVISSLRGHVASLLRHMVGSVVIEHAYQLGNATQKQELLMELYSTELHLFKDLASIKESRLIDIISKLDLQKSSVLRHMSSVIQPILEKGILDHSMIHRVLIEYLDIADKSSAADIIQQLSGPLLVRMIHTREGSKIGMLCVKHGSAKERKKIIKGMKGHISKIAHDQCGCMVLVGIFSMVDDTKLITKIIIRELQTTLKELALDKSARRLLLQLLHPNYSRYLNTDGLASLNLTVPSLSSKNESEIKSKKLSRDEESSKEAAKSDIPEENLDEESTKEVATTDSDMEATESGKSDTPEENLNSAEGGKKDPSLRRRELLVNSGLAENLIDVCIENAEELLTSNFGKEVIFEVAKGGSDGILHPTLDEKLNNLHEAIAELAAKPKSDESEEEHVLENFHSSRTIRKLILDCPAFASTLWKKSLEGKCQLWAQGHSSKVVSAFLESSDSEVRKVAKEELQPLVDDGTLKIPETKQSANEN</sequence>
<reference evidence="7 8" key="1">
    <citation type="submission" date="2019-06" db="EMBL/GenBank/DDBJ databases">
        <title>WGS assembly of Gossypium darwinii.</title>
        <authorList>
            <person name="Chen Z.J."/>
            <person name="Sreedasyam A."/>
            <person name="Ando A."/>
            <person name="Song Q."/>
            <person name="De L."/>
            <person name="Hulse-Kemp A."/>
            <person name="Ding M."/>
            <person name="Ye W."/>
            <person name="Kirkbride R."/>
            <person name="Jenkins J."/>
            <person name="Plott C."/>
            <person name="Lovell J."/>
            <person name="Lin Y.-M."/>
            <person name="Vaughn R."/>
            <person name="Liu B."/>
            <person name="Li W."/>
            <person name="Simpson S."/>
            <person name="Scheffler B."/>
            <person name="Saski C."/>
            <person name="Grover C."/>
            <person name="Hu G."/>
            <person name="Conover J."/>
            <person name="Carlson J."/>
            <person name="Shu S."/>
            <person name="Boston L."/>
            <person name="Williams M."/>
            <person name="Peterson D."/>
            <person name="Mcgee K."/>
            <person name="Jones D."/>
            <person name="Wendel J."/>
            <person name="Stelly D."/>
            <person name="Grimwood J."/>
            <person name="Schmutz J."/>
        </authorList>
    </citation>
    <scope>NUCLEOTIDE SEQUENCE [LARGE SCALE GENOMIC DNA]</scope>
    <source>
        <strain evidence="7">1808015.09</strain>
    </source>
</reference>
<feature type="region of interest" description="Disordered" evidence="5">
    <location>
        <begin position="1"/>
        <end position="83"/>
    </location>
</feature>
<feature type="repeat" description="Pumilio" evidence="4">
    <location>
        <begin position="209"/>
        <end position="245"/>
    </location>
</feature>
<evidence type="ECO:0000313" key="7">
    <source>
        <dbReference type="EMBL" id="TYG53141.1"/>
    </source>
</evidence>
<feature type="repeat" description="Pumilio" evidence="4">
    <location>
        <begin position="173"/>
        <end position="208"/>
    </location>
</feature>
<dbReference type="InterPro" id="IPR040059">
    <property type="entry name" value="PUM3"/>
</dbReference>
<evidence type="ECO:0000256" key="4">
    <source>
        <dbReference type="PROSITE-ProRule" id="PRU00317"/>
    </source>
</evidence>
<dbReference type="GO" id="GO:0005730">
    <property type="term" value="C:nucleolus"/>
    <property type="evidence" value="ECO:0007669"/>
    <property type="project" value="TreeGrafter"/>
</dbReference>
<keyword evidence="1" id="KW-0677">Repeat</keyword>
<feature type="compositionally biased region" description="Basic and acidic residues" evidence="5">
    <location>
        <begin position="447"/>
        <end position="471"/>
    </location>
</feature>
<dbReference type="SMART" id="SM00025">
    <property type="entry name" value="Pumilio"/>
    <property type="match status" value="5"/>
</dbReference>
<dbReference type="Pfam" id="PF08144">
    <property type="entry name" value="CPL"/>
    <property type="match status" value="1"/>
</dbReference>
<evidence type="ECO:0000256" key="1">
    <source>
        <dbReference type="ARBA" id="ARBA00022737"/>
    </source>
</evidence>
<keyword evidence="3" id="KW-0694">RNA-binding</keyword>
<dbReference type="FunFam" id="1.25.10.10:FF:000818">
    <property type="entry name" value="Pumilio homolog 24"/>
    <property type="match status" value="1"/>
</dbReference>
<dbReference type="InterPro" id="IPR016024">
    <property type="entry name" value="ARM-type_fold"/>
</dbReference>
<dbReference type="PROSITE" id="PS50302">
    <property type="entry name" value="PUM"/>
    <property type="match status" value="2"/>
</dbReference>
<dbReference type="Gene3D" id="1.25.10.10">
    <property type="entry name" value="Leucine-rich Repeat Variant"/>
    <property type="match status" value="2"/>
</dbReference>
<dbReference type="PROSITE" id="PS50303">
    <property type="entry name" value="PUM_HD"/>
    <property type="match status" value="1"/>
</dbReference>
<dbReference type="Proteomes" id="UP000323506">
    <property type="component" value="Chromosome D09"/>
</dbReference>
<dbReference type="EMBL" id="CM017709">
    <property type="protein sequence ID" value="TYG53141.1"/>
    <property type="molecule type" value="Genomic_DNA"/>
</dbReference>
<keyword evidence="8" id="KW-1185">Reference proteome</keyword>
<feature type="domain" description="PUM-HD" evidence="6">
    <location>
        <begin position="109"/>
        <end position="460"/>
    </location>
</feature>
<evidence type="ECO:0000259" key="6">
    <source>
        <dbReference type="PROSITE" id="PS50303"/>
    </source>
</evidence>
<dbReference type="GO" id="GO:0006417">
    <property type="term" value="P:regulation of translation"/>
    <property type="evidence" value="ECO:0007669"/>
    <property type="project" value="UniProtKB-KW"/>
</dbReference>
<feature type="compositionally biased region" description="Polar residues" evidence="5">
    <location>
        <begin position="1"/>
        <end position="10"/>
    </location>
</feature>
<protein>
    <recommendedName>
        <fullName evidence="6">PUM-HD domain-containing protein</fullName>
    </recommendedName>
</protein>
<proteinExistence type="predicted"/>
<organism evidence="7 8">
    <name type="scientific">Gossypium darwinii</name>
    <name type="common">Darwin's cotton</name>
    <name type="synonym">Gossypium barbadense var. darwinii</name>
    <dbReference type="NCBI Taxonomy" id="34276"/>
    <lineage>
        <taxon>Eukaryota</taxon>
        <taxon>Viridiplantae</taxon>
        <taxon>Streptophyta</taxon>
        <taxon>Embryophyta</taxon>
        <taxon>Tracheophyta</taxon>
        <taxon>Spermatophyta</taxon>
        <taxon>Magnoliopsida</taxon>
        <taxon>eudicotyledons</taxon>
        <taxon>Gunneridae</taxon>
        <taxon>Pentapetalae</taxon>
        <taxon>rosids</taxon>
        <taxon>malvids</taxon>
        <taxon>Malvales</taxon>
        <taxon>Malvaceae</taxon>
        <taxon>Malvoideae</taxon>
        <taxon>Gossypium</taxon>
    </lineage>
</organism>
<keyword evidence="2" id="KW-0810">Translation regulation</keyword>
<dbReference type="InterPro" id="IPR012959">
    <property type="entry name" value="CPL_dom"/>
</dbReference>
<dbReference type="SUPFAM" id="SSF48371">
    <property type="entry name" value="ARM repeat"/>
    <property type="match status" value="1"/>
</dbReference>
<evidence type="ECO:0000256" key="2">
    <source>
        <dbReference type="ARBA" id="ARBA00022845"/>
    </source>
</evidence>
<dbReference type="PANTHER" id="PTHR13389">
    <property type="entry name" value="PUMILIO HOMOLOG 3"/>
    <property type="match status" value="1"/>
</dbReference>